<comment type="caution">
    <text evidence="3">The sequence shown here is derived from an EMBL/GenBank/DDBJ whole genome shotgun (WGS) entry which is preliminary data.</text>
</comment>
<keyword evidence="2" id="KW-1133">Transmembrane helix</keyword>
<organism evidence="3 4">
    <name type="scientific">Pseudoclavibacter terrae</name>
    <dbReference type="NCBI Taxonomy" id="1530195"/>
    <lineage>
        <taxon>Bacteria</taxon>
        <taxon>Bacillati</taxon>
        <taxon>Actinomycetota</taxon>
        <taxon>Actinomycetes</taxon>
        <taxon>Micrococcales</taxon>
        <taxon>Microbacteriaceae</taxon>
        <taxon>Pseudoclavibacter</taxon>
    </lineage>
</organism>
<feature type="region of interest" description="Disordered" evidence="1">
    <location>
        <begin position="29"/>
        <end position="644"/>
    </location>
</feature>
<evidence type="ECO:0000256" key="2">
    <source>
        <dbReference type="SAM" id="Phobius"/>
    </source>
</evidence>
<feature type="compositionally biased region" description="Low complexity" evidence="1">
    <location>
        <begin position="249"/>
        <end position="260"/>
    </location>
</feature>
<evidence type="ECO:0000313" key="3">
    <source>
        <dbReference type="EMBL" id="KAB1637857.1"/>
    </source>
</evidence>
<feature type="compositionally biased region" description="Pro residues" evidence="1">
    <location>
        <begin position="346"/>
        <end position="361"/>
    </location>
</feature>
<feature type="compositionally biased region" description="Low complexity" evidence="1">
    <location>
        <begin position="266"/>
        <end position="286"/>
    </location>
</feature>
<feature type="compositionally biased region" description="Low complexity" evidence="1">
    <location>
        <begin position="309"/>
        <end position="328"/>
    </location>
</feature>
<gene>
    <name evidence="3" type="ORF">F8O03_11770</name>
</gene>
<keyword evidence="2" id="KW-0472">Membrane</keyword>
<feature type="compositionally biased region" description="Low complexity" evidence="1">
    <location>
        <begin position="164"/>
        <end position="173"/>
    </location>
</feature>
<feature type="region of interest" description="Disordered" evidence="1">
    <location>
        <begin position="691"/>
        <end position="726"/>
    </location>
</feature>
<sequence length="853" mass="86586">MATCPTCGAEAQVGQRFCAECGTKLTAVRPRAAESDGSNAAPRRPADIGAGGFRWNASAPTPPSEVVGRAREEAEQKTPTNDGDDFFARYRPKTSSPSAPETDDAGSEPEPVVPEPPSFLRSRRRFNPDLRATGERGIVTPETVIPPTPARPRTPAPAEPPVAAPTAEDAAAPQIPEAPRAPAASTPNTTGPVRDAFAFEPPTTEFDVLPMNTPPARASSQPGVPGADDSEPRGQVPSWFSDLDGTGDPAPVEPAASAPSAPAPSAPASAPRGVTPASAEPASAAPQFGRPPERPAAAAGSDEPRDARGSAAGAAASADAGIEDAGAQPGPGGDAPRIPAFRAEPPALPTPRVVPSPPPMPATGDPFRGASAAPVFPSGPAVVPGEPPRAAPAGTSAFDELLAGERSDGSVLDDSDRPIVSRDFEQTGIVPLPSRKRESFGEARDSERQDAAELFGASSAPAAQTPHMPEAAAHEPNAAQAPSAPEVEPSTRALPKQHTGPAFGEDVNQGQGFAQEQDSAQGQGFAQDRDSERNARIAPAEAPRGGQREQDPAKELLSSWFDEDEADDSSSAPASAGVRAPRAPRRPGPAARATGAPAAAPPRSTGPVSSGPVSDEPDVQPSDRNPFDRVGAALGGGSGGGGGRVGAAVRGLDNRNRRRLGIIALSVVGSILLILSAIMIGNVVGANRDDPIAGGDPSASETAAEQPATEEPAPPAGPAAVADPNFAPVTFTSETGNIRCQITPETGVACQQYTVDFPVPEQACEAGATGVVVGLDSNGYTFPCLTADIPLEGAVVQPYNSPVVLGEFVCEITFETGVTCFNASGDIVSVEFSAGVGQAGRLSATNPTPAEGQ</sequence>
<feature type="compositionally biased region" description="Pro residues" evidence="1">
    <location>
        <begin position="144"/>
        <end position="163"/>
    </location>
</feature>
<reference evidence="3 4" key="1">
    <citation type="submission" date="2019-09" db="EMBL/GenBank/DDBJ databases">
        <title>Phylogeny of genus Pseudoclavibacter and closely related genus.</title>
        <authorList>
            <person name="Li Y."/>
        </authorList>
    </citation>
    <scope>NUCLEOTIDE SEQUENCE [LARGE SCALE GENOMIC DNA]</scope>
    <source>
        <strain evidence="3 4">THG-MD12</strain>
    </source>
</reference>
<feature type="transmembrane region" description="Helical" evidence="2">
    <location>
        <begin position="660"/>
        <end position="681"/>
    </location>
</feature>
<feature type="compositionally biased region" description="Low complexity" evidence="1">
    <location>
        <begin position="697"/>
        <end position="711"/>
    </location>
</feature>
<name>A0A7J5B1Q8_9MICO</name>
<feature type="compositionally biased region" description="Low complexity" evidence="1">
    <location>
        <begin position="569"/>
        <end position="581"/>
    </location>
</feature>
<keyword evidence="2" id="KW-0812">Transmembrane</keyword>
<dbReference type="OrthoDB" id="5126336at2"/>
<feature type="compositionally biased region" description="Gly residues" evidence="1">
    <location>
        <begin position="633"/>
        <end position="644"/>
    </location>
</feature>
<feature type="compositionally biased region" description="Basic and acidic residues" evidence="1">
    <location>
        <begin position="403"/>
        <end position="425"/>
    </location>
</feature>
<evidence type="ECO:0000256" key="1">
    <source>
        <dbReference type="SAM" id="MobiDB-lite"/>
    </source>
</evidence>
<feature type="compositionally biased region" description="Low complexity" evidence="1">
    <location>
        <begin position="588"/>
        <end position="607"/>
    </location>
</feature>
<feature type="compositionally biased region" description="Polar residues" evidence="1">
    <location>
        <begin position="508"/>
        <end position="524"/>
    </location>
</feature>
<evidence type="ECO:0000313" key="4">
    <source>
        <dbReference type="Proteomes" id="UP000490386"/>
    </source>
</evidence>
<dbReference type="EMBL" id="WBJX01000003">
    <property type="protein sequence ID" value="KAB1637857.1"/>
    <property type="molecule type" value="Genomic_DNA"/>
</dbReference>
<proteinExistence type="predicted"/>
<protein>
    <recommendedName>
        <fullName evidence="5">Zinc-ribbon domain-containing protein</fullName>
    </recommendedName>
</protein>
<keyword evidence="4" id="KW-1185">Reference proteome</keyword>
<dbReference type="Proteomes" id="UP000490386">
    <property type="component" value="Unassembled WGS sequence"/>
</dbReference>
<accession>A0A7J5B1Q8</accession>
<feature type="compositionally biased region" description="Basic and acidic residues" evidence="1">
    <location>
        <begin position="435"/>
        <end position="451"/>
    </location>
</feature>
<evidence type="ECO:0008006" key="5">
    <source>
        <dbReference type="Google" id="ProtNLM"/>
    </source>
</evidence>
<feature type="compositionally biased region" description="Low complexity" evidence="1">
    <location>
        <begin position="466"/>
        <end position="484"/>
    </location>
</feature>
<dbReference type="AlphaFoldDB" id="A0A7J5B1Q8"/>